<dbReference type="OrthoDB" id="5405745at2759"/>
<dbReference type="Pfam" id="PF12929">
    <property type="entry name" value="Mid1"/>
    <property type="match status" value="1"/>
</dbReference>
<dbReference type="GO" id="GO:0005262">
    <property type="term" value="F:calcium channel activity"/>
    <property type="evidence" value="ECO:0007669"/>
    <property type="project" value="InterPro"/>
</dbReference>
<dbReference type="EMBL" id="PDNA01000027">
    <property type="protein sequence ID" value="PGH23198.1"/>
    <property type="molecule type" value="Genomic_DNA"/>
</dbReference>
<name>A0A2B7YQN5_POLH7</name>
<dbReference type="InterPro" id="IPR024338">
    <property type="entry name" value="MID1/Yam8"/>
</dbReference>
<dbReference type="PANTHER" id="PTHR39142">
    <property type="entry name" value="MID1P"/>
    <property type="match status" value="1"/>
</dbReference>
<dbReference type="STRING" id="1447883.A0A2B7YQN5"/>
<proteinExistence type="predicted"/>
<dbReference type="PANTHER" id="PTHR39142:SF1">
    <property type="entry name" value="AEL197CP"/>
    <property type="match status" value="1"/>
</dbReference>
<dbReference type="Proteomes" id="UP000224634">
    <property type="component" value="Unassembled WGS sequence"/>
</dbReference>
<accession>A0A2B7YQN5</accession>
<evidence type="ECO:0000313" key="1">
    <source>
        <dbReference type="EMBL" id="PGH23198.1"/>
    </source>
</evidence>
<comment type="caution">
    <text evidence="1">The sequence shown here is derived from an EMBL/GenBank/DDBJ whole genome shotgun (WGS) entry which is preliminary data.</text>
</comment>
<dbReference type="AlphaFoldDB" id="A0A2B7YQN5"/>
<dbReference type="GO" id="GO:0098703">
    <property type="term" value="P:calcium ion import across plasma membrane"/>
    <property type="evidence" value="ECO:0007669"/>
    <property type="project" value="InterPro"/>
</dbReference>
<evidence type="ECO:0000313" key="2">
    <source>
        <dbReference type="Proteomes" id="UP000224634"/>
    </source>
</evidence>
<sequence length="641" mass="69512">MPCPKLSPLQARFAASLAATVFVALLYLLFTSPHLAYAVDVDSILRGDHNHPVSLELFIPVDPNELDFLDSTPVSEYTAQEHLDGSDIVQRAPAGIDALANNAPGLKNIRIGETQHWVFPKEAVAGPKSPSTPGLPAGVGRRSEIQATNNDALDDLERRDDDTPLATRATTKVHITANTCLQPSLNTTQQAKDAGPPQLRLYISQTEEKPGPDTVGSGVVVFDFQGGYAVADLNADGDVYLGVSAPNNTRYAGVYNYEIAASIDGPFHRYDSGSPFLYFVDGDNGAALLQTDDTTQAQPDDEAYKQWMSLDPPPYTMFAHNMNDSKIMGLERSYCGLSKNAQIRKNGDNVDMGMTNRGLNHKPKEQFYVKGLNRSSTYYGFLAMEGNSTNSGNGVVGGGGKVWRAMNFTTKTGDNCAVLYDLEFCSEVAYAVPSNPGIRIADLKSMYDDHAADVFKNFSRSLQQIPCNAANNAQYSLARNCTHCEAAYKQWLCAVTIPRCQDYSSTLGFLQPRNVAQKFINGSTLDINNDPSLQFAVVNNSSRNPLIDEMIKPGPYKEVLPCQDLCFELAQSCPSALGFGCPEGKWLNASYGRRSANGDITCSYLGAAYFLNAAWRSAVGSPQVILGGVLGGFVVLWTVSL</sequence>
<organism evidence="1 2">
    <name type="scientific">Polytolypa hystricis (strain UAMH7299)</name>
    <dbReference type="NCBI Taxonomy" id="1447883"/>
    <lineage>
        <taxon>Eukaryota</taxon>
        <taxon>Fungi</taxon>
        <taxon>Dikarya</taxon>
        <taxon>Ascomycota</taxon>
        <taxon>Pezizomycotina</taxon>
        <taxon>Eurotiomycetes</taxon>
        <taxon>Eurotiomycetidae</taxon>
        <taxon>Onygenales</taxon>
        <taxon>Onygenales incertae sedis</taxon>
        <taxon>Polytolypa</taxon>
    </lineage>
</organism>
<evidence type="ECO:0008006" key="3">
    <source>
        <dbReference type="Google" id="ProtNLM"/>
    </source>
</evidence>
<reference evidence="1 2" key="1">
    <citation type="submission" date="2017-10" db="EMBL/GenBank/DDBJ databases">
        <title>Comparative genomics in systemic dimorphic fungi from Ajellomycetaceae.</title>
        <authorList>
            <person name="Munoz J.F."/>
            <person name="Mcewen J.G."/>
            <person name="Clay O.K."/>
            <person name="Cuomo C.A."/>
        </authorList>
    </citation>
    <scope>NUCLEOTIDE SEQUENCE [LARGE SCALE GENOMIC DNA]</scope>
    <source>
        <strain evidence="1 2">UAMH7299</strain>
    </source>
</reference>
<keyword evidence="2" id="KW-1185">Reference proteome</keyword>
<gene>
    <name evidence="1" type="ORF">AJ80_02728</name>
</gene>
<protein>
    <recommendedName>
        <fullName evidence="3">FZ domain-containing protein</fullName>
    </recommendedName>
</protein>